<dbReference type="InterPro" id="IPR003329">
    <property type="entry name" value="Cytidylyl_trans"/>
</dbReference>
<reference evidence="1 2" key="1">
    <citation type="submission" date="2021-03" db="EMBL/GenBank/DDBJ databases">
        <title>Novel species identification of genus Shewanella.</title>
        <authorList>
            <person name="Liu G."/>
            <person name="Zhang Q."/>
        </authorList>
    </citation>
    <scope>NUCLEOTIDE SEQUENCE [LARGE SCALE GENOMIC DNA]</scope>
    <source>
        <strain evidence="1 2">FJAT-52962</strain>
    </source>
</reference>
<gene>
    <name evidence="1" type="primary">pseF</name>
    <name evidence="1" type="ORF">JYB85_12330</name>
</gene>
<organism evidence="1 2">
    <name type="scientific">Shewanella sedimentimangrovi</name>
    <dbReference type="NCBI Taxonomy" id="2814293"/>
    <lineage>
        <taxon>Bacteria</taxon>
        <taxon>Pseudomonadati</taxon>
        <taxon>Pseudomonadota</taxon>
        <taxon>Gammaproteobacteria</taxon>
        <taxon>Alteromonadales</taxon>
        <taxon>Shewanellaceae</taxon>
        <taxon>Shewanella</taxon>
    </lineage>
</organism>
<dbReference type="PANTHER" id="PTHR21485:SF6">
    <property type="entry name" value="N-ACYLNEURAMINATE CYTIDYLYLTRANSFERASE-RELATED"/>
    <property type="match status" value="1"/>
</dbReference>
<evidence type="ECO:0000313" key="1">
    <source>
        <dbReference type="EMBL" id="QSX36120.1"/>
    </source>
</evidence>
<dbReference type="EMBL" id="CP071502">
    <property type="protein sequence ID" value="QSX36120.1"/>
    <property type="molecule type" value="Genomic_DNA"/>
</dbReference>
<dbReference type="InterPro" id="IPR029044">
    <property type="entry name" value="Nucleotide-diphossugar_trans"/>
</dbReference>
<proteinExistence type="predicted"/>
<accession>A0ABX7QZ42</accession>
<keyword evidence="1" id="KW-0808">Transferase</keyword>
<dbReference type="PANTHER" id="PTHR21485">
    <property type="entry name" value="HAD SUPERFAMILY MEMBERS CMAS AND KDSC"/>
    <property type="match status" value="1"/>
</dbReference>
<dbReference type="RefSeq" id="WP_207379545.1">
    <property type="nucleotide sequence ID" value="NZ_CP071502.1"/>
</dbReference>
<dbReference type="InterPro" id="IPR050793">
    <property type="entry name" value="CMP-NeuNAc_synthase"/>
</dbReference>
<sequence>MAMAMIPARGGSKRIPGKNIKLFNGKPIIAYSIEAAIACGCFERIIVSTDDSDIAREAISCGAEVPFIRPASLADDYATTFDVIKHTLHWLDERGECPEFLCTLYATAPFLEADSIQKAFQLLQQDSAKQYCFAVAEYPSPIQRAFRISAAGEIEMFSPEYFLSRSQDLERAYFGAGQFYWGRSRAFMEDVPLYSTASIPYLLPNYKVQDIDTPDDWLRAEAMYRALKSIEAEPGGSEN</sequence>
<dbReference type="CDD" id="cd02513">
    <property type="entry name" value="CMP-NeuAc_Synthase"/>
    <property type="match status" value="1"/>
</dbReference>
<dbReference type="EC" id="2.7.7.81" evidence="1"/>
<dbReference type="InterPro" id="IPR020039">
    <property type="entry name" value="PseF"/>
</dbReference>
<evidence type="ECO:0000313" key="2">
    <source>
        <dbReference type="Proteomes" id="UP000663207"/>
    </source>
</evidence>
<dbReference type="Proteomes" id="UP000663207">
    <property type="component" value="Chromosome"/>
</dbReference>
<keyword evidence="1" id="KW-0548">Nucleotidyltransferase</keyword>
<dbReference type="GO" id="GO:0016779">
    <property type="term" value="F:nucleotidyltransferase activity"/>
    <property type="evidence" value="ECO:0007669"/>
    <property type="project" value="UniProtKB-KW"/>
</dbReference>
<dbReference type="NCBIfam" id="TIGR03584">
    <property type="entry name" value="PseF"/>
    <property type="match status" value="1"/>
</dbReference>
<dbReference type="Gene3D" id="3.90.550.10">
    <property type="entry name" value="Spore Coat Polysaccharide Biosynthesis Protein SpsA, Chain A"/>
    <property type="match status" value="1"/>
</dbReference>
<name>A0ABX7QZ42_9GAMM</name>
<protein>
    <submittedName>
        <fullName evidence="1">Pseudaminic acid cytidylyltransferase</fullName>
        <ecNumber evidence="1">2.7.7.81</ecNumber>
    </submittedName>
</protein>
<dbReference type="Pfam" id="PF02348">
    <property type="entry name" value="CTP_transf_3"/>
    <property type="match status" value="1"/>
</dbReference>
<keyword evidence="2" id="KW-1185">Reference proteome</keyword>
<dbReference type="SUPFAM" id="SSF53448">
    <property type="entry name" value="Nucleotide-diphospho-sugar transferases"/>
    <property type="match status" value="1"/>
</dbReference>